<dbReference type="PIRSF" id="PIRSF020680">
    <property type="entry name" value="PhnH"/>
    <property type="match status" value="1"/>
</dbReference>
<dbReference type="Gene3D" id="3.40.50.11310">
    <property type="entry name" value="Bacterial phosphonate metabolism protein PhnH"/>
    <property type="match status" value="1"/>
</dbReference>
<dbReference type="Proteomes" id="UP000249354">
    <property type="component" value="Unassembled WGS sequence"/>
</dbReference>
<dbReference type="EMBL" id="QBMC01000115">
    <property type="protein sequence ID" value="PZO13942.1"/>
    <property type="molecule type" value="Genomic_DNA"/>
</dbReference>
<dbReference type="GO" id="GO:0016829">
    <property type="term" value="F:lyase activity"/>
    <property type="evidence" value="ECO:0007669"/>
    <property type="project" value="UniProtKB-KW"/>
</dbReference>
<evidence type="ECO:0000313" key="2">
    <source>
        <dbReference type="Proteomes" id="UP000249354"/>
    </source>
</evidence>
<dbReference type="InterPro" id="IPR008772">
    <property type="entry name" value="Phosphonate_metab_PhnH"/>
</dbReference>
<protein>
    <submittedName>
        <fullName evidence="1">Phosphonate C-P lyase system protein PhnH</fullName>
    </submittedName>
</protein>
<name>A0A2W4TZ76_9CYAN</name>
<dbReference type="InterPro" id="IPR038058">
    <property type="entry name" value="PhnH-like_sp"/>
</dbReference>
<dbReference type="AlphaFoldDB" id="A0A2W4TZ76"/>
<proteinExistence type="predicted"/>
<sequence>MTTTLPGFRDPVHDAQQTFRGLLEALAHPGQAYTLNLTFSSPEGLTPICAAACLTLLDLETTVWLQPSLPATVKDWLCFHTGCRFTDNPELATFAVIGDAFSQPELRAFNWGSAEDPEQSTTLLIQVNSFTSGVVQQLSGAGVLGSMSFAPSLPETFWTQRRSDAYPQGVDCFLLSQQSVVGLPRTVRSSQLLVA</sequence>
<accession>A0A2W4TZ76</accession>
<reference evidence="1 2" key="2">
    <citation type="submission" date="2018-06" db="EMBL/GenBank/DDBJ databases">
        <title>Metagenomic assembly of (sub)arctic Cyanobacteria and their associated microbiome from non-axenic cultures.</title>
        <authorList>
            <person name="Baurain D."/>
        </authorList>
    </citation>
    <scope>NUCLEOTIDE SEQUENCE [LARGE SCALE GENOMIC DNA]</scope>
    <source>
        <strain evidence="1">ULC129bin1</strain>
    </source>
</reference>
<evidence type="ECO:0000313" key="1">
    <source>
        <dbReference type="EMBL" id="PZO13942.1"/>
    </source>
</evidence>
<dbReference type="GO" id="GO:0019634">
    <property type="term" value="P:organic phosphonate metabolic process"/>
    <property type="evidence" value="ECO:0007669"/>
    <property type="project" value="InterPro"/>
</dbReference>
<dbReference type="Pfam" id="PF05845">
    <property type="entry name" value="PhnH"/>
    <property type="match status" value="1"/>
</dbReference>
<dbReference type="NCBIfam" id="TIGR03292">
    <property type="entry name" value="PhnH_redo"/>
    <property type="match status" value="1"/>
</dbReference>
<gene>
    <name evidence="1" type="primary">phnH</name>
    <name evidence="1" type="ORF">DCF25_15440</name>
</gene>
<organism evidence="1 2">
    <name type="scientific">Leptolyngbya foveolarum</name>
    <dbReference type="NCBI Taxonomy" id="47253"/>
    <lineage>
        <taxon>Bacteria</taxon>
        <taxon>Bacillati</taxon>
        <taxon>Cyanobacteriota</taxon>
        <taxon>Cyanophyceae</taxon>
        <taxon>Leptolyngbyales</taxon>
        <taxon>Leptolyngbyaceae</taxon>
        <taxon>Leptolyngbya group</taxon>
        <taxon>Leptolyngbya</taxon>
    </lineage>
</organism>
<keyword evidence="1" id="KW-0456">Lyase</keyword>
<reference evidence="2" key="1">
    <citation type="submission" date="2018-04" db="EMBL/GenBank/DDBJ databases">
        <authorList>
            <person name="Cornet L."/>
        </authorList>
    </citation>
    <scope>NUCLEOTIDE SEQUENCE [LARGE SCALE GENOMIC DNA]</scope>
</reference>
<comment type="caution">
    <text evidence="1">The sequence shown here is derived from an EMBL/GenBank/DDBJ whole genome shotgun (WGS) entry which is preliminary data.</text>
</comment>
<dbReference type="SUPFAM" id="SSF159709">
    <property type="entry name" value="PhnH-like"/>
    <property type="match status" value="1"/>
</dbReference>